<proteinExistence type="predicted"/>
<dbReference type="Proteomes" id="UP001186974">
    <property type="component" value="Unassembled WGS sequence"/>
</dbReference>
<gene>
    <name evidence="1" type="ORF">LTS18_006538</name>
</gene>
<accession>A0ACC3DY11</accession>
<reference evidence="1" key="1">
    <citation type="submission" date="2024-09" db="EMBL/GenBank/DDBJ databases">
        <title>Black Yeasts Isolated from many extreme environments.</title>
        <authorList>
            <person name="Coleine C."/>
            <person name="Stajich J.E."/>
            <person name="Selbmann L."/>
        </authorList>
    </citation>
    <scope>NUCLEOTIDE SEQUENCE</scope>
    <source>
        <strain evidence="1">CCFEE 5737</strain>
    </source>
</reference>
<name>A0ACC3DY11_9PEZI</name>
<keyword evidence="2" id="KW-1185">Reference proteome</keyword>
<protein>
    <submittedName>
        <fullName evidence="1">Uncharacterized protein</fullName>
    </submittedName>
</protein>
<organism evidence="1 2">
    <name type="scientific">Coniosporium uncinatum</name>
    <dbReference type="NCBI Taxonomy" id="93489"/>
    <lineage>
        <taxon>Eukaryota</taxon>
        <taxon>Fungi</taxon>
        <taxon>Dikarya</taxon>
        <taxon>Ascomycota</taxon>
        <taxon>Pezizomycotina</taxon>
        <taxon>Dothideomycetes</taxon>
        <taxon>Dothideomycetes incertae sedis</taxon>
        <taxon>Coniosporium</taxon>
    </lineage>
</organism>
<evidence type="ECO:0000313" key="1">
    <source>
        <dbReference type="EMBL" id="KAK3081454.1"/>
    </source>
</evidence>
<dbReference type="EMBL" id="JAWDJW010000159">
    <property type="protein sequence ID" value="KAK3081454.1"/>
    <property type="molecule type" value="Genomic_DNA"/>
</dbReference>
<comment type="caution">
    <text evidence="1">The sequence shown here is derived from an EMBL/GenBank/DDBJ whole genome shotgun (WGS) entry which is preliminary data.</text>
</comment>
<sequence>MAVMDHTTTRISRPTPVRPILPKRALTTPTKTTFTSDWNYGMAIETKSDYLRELLSQKRGWGTTSPRRPSTSGGTNRSAHDGRYSALEQGRQTPPMSANSATRPKRSASVNNHHHPRLPTRALTSRETDELIDKMSKEAFDLKLRITLQDERIKKLNAQLDEALEKAKHYDRLDEKYERAREDKDVIVKRVKLLEETHSKIRGDNEELNEINQELVKELEQRDIAVQEAAEIINELQSKADTLQLAASQTASMNSNHDSDYFSAEQESPQMKPVKLHKPVPNSSLNTPASTRPSTSANAVPDSDYFSASDASPYPSPRTSRQLSKRIQNATNSGKPSPRPISIASPVPRHAPLRHFDSLDSVNHYIQSGITQPLNQAPPVLPRAPRPLVRRNKTPAPKECSTSRPLRDLYRASAEPEQAPLPLNHTPPQVEASISPDLQLARDATRDTIDVQAYALSKQGPESSWQRWPTRRTQSQSESPTDSLDEAADKLPSEVSSFAPWGEKSVHRYPPWPPSFGLSYRGGGDVFGGEDYFGFEERKGGWK</sequence>
<evidence type="ECO:0000313" key="2">
    <source>
        <dbReference type="Proteomes" id="UP001186974"/>
    </source>
</evidence>